<proteinExistence type="predicted"/>
<gene>
    <name evidence="3" type="primary">hsdR_3</name>
    <name evidence="3" type="ORF">NCTC10115_01504</name>
</gene>
<name>A0A3B0PIN1_MYCGL</name>
<dbReference type="EMBL" id="LS991952">
    <property type="protein sequence ID" value="SYV95627.1"/>
    <property type="molecule type" value="Genomic_DNA"/>
</dbReference>
<dbReference type="PANTHER" id="PTHR30195:SF16">
    <property type="entry name" value="TYPE I RESTRICTION ENZYME ENDONUCLEASE SUBUNIT"/>
    <property type="match status" value="1"/>
</dbReference>
<sequence>MIVVNQLLTGYDSKYINTLYLDRRFSSPEQYVQAISRTNRVLNDQKQMGQVVYYRLCQSVKEDIEKAFDIYSNENIAQKIFISDIENNIAQMNEIFSEIKKVFESTNIKNFSSAPQNKSGKRKFVNEFNKLAKLYRIISLQLFNWDTW</sequence>
<feature type="domain" description="Restriction endonuclease type I HsdR second RecA-like helicase" evidence="2">
    <location>
        <begin position="1"/>
        <end position="55"/>
    </location>
</feature>
<protein>
    <submittedName>
        <fullName evidence="3">Type-1 restriction enzyme R protein</fullName>
        <ecNumber evidence="3">3.1.21.3</ecNumber>
    </submittedName>
</protein>
<keyword evidence="3" id="KW-0378">Hydrolase</keyword>
<dbReference type="InterPro" id="IPR051268">
    <property type="entry name" value="Type-I_R_enzyme_R_subunit"/>
</dbReference>
<organism evidence="3 4">
    <name type="scientific">Mycoplasmoides gallisepticum</name>
    <name type="common">Mycoplasma gallisepticum</name>
    <dbReference type="NCBI Taxonomy" id="2096"/>
    <lineage>
        <taxon>Bacteria</taxon>
        <taxon>Bacillati</taxon>
        <taxon>Mycoplasmatota</taxon>
        <taxon>Mycoplasmoidales</taxon>
        <taxon>Mycoplasmoidaceae</taxon>
        <taxon>Mycoplasmoides</taxon>
    </lineage>
</organism>
<dbReference type="GO" id="GO:0009307">
    <property type="term" value="P:DNA restriction-modification system"/>
    <property type="evidence" value="ECO:0007669"/>
    <property type="project" value="UniProtKB-KW"/>
</dbReference>
<accession>A0A3B0PIN1</accession>
<evidence type="ECO:0000313" key="3">
    <source>
        <dbReference type="EMBL" id="SYV95627.1"/>
    </source>
</evidence>
<dbReference type="InterPro" id="IPR055180">
    <property type="entry name" value="HsdR_RecA-like_helicase_dom_2"/>
</dbReference>
<dbReference type="AlphaFoldDB" id="A0A3B0PIN1"/>
<dbReference type="EC" id="3.1.21.3" evidence="3"/>
<reference evidence="4" key="1">
    <citation type="submission" date="2018-06" db="EMBL/GenBank/DDBJ databases">
        <authorList>
            <consortium name="Pathogen Informatics"/>
        </authorList>
    </citation>
    <scope>NUCLEOTIDE SEQUENCE [LARGE SCALE GENOMIC DNA]</scope>
    <source>
        <strain evidence="4">NCTC10115</strain>
    </source>
</reference>
<keyword evidence="1" id="KW-0680">Restriction system</keyword>
<dbReference type="InterPro" id="IPR027417">
    <property type="entry name" value="P-loop_NTPase"/>
</dbReference>
<dbReference type="Pfam" id="PF22679">
    <property type="entry name" value="T1R_D3-like"/>
    <property type="match status" value="1"/>
</dbReference>
<dbReference type="REBASE" id="267792">
    <property type="entry name" value="Mga10115ORF1494P"/>
</dbReference>
<evidence type="ECO:0000256" key="1">
    <source>
        <dbReference type="ARBA" id="ARBA00022747"/>
    </source>
</evidence>
<evidence type="ECO:0000313" key="4">
    <source>
        <dbReference type="Proteomes" id="UP000260136"/>
    </source>
</evidence>
<dbReference type="Proteomes" id="UP000260136">
    <property type="component" value="Chromosome"/>
</dbReference>
<feature type="non-terminal residue" evidence="3">
    <location>
        <position position="148"/>
    </location>
</feature>
<evidence type="ECO:0000259" key="2">
    <source>
        <dbReference type="Pfam" id="PF22679"/>
    </source>
</evidence>
<dbReference type="GO" id="GO:0009035">
    <property type="term" value="F:type I site-specific deoxyribonuclease activity"/>
    <property type="evidence" value="ECO:0007669"/>
    <property type="project" value="UniProtKB-EC"/>
</dbReference>
<dbReference type="Gene3D" id="3.40.50.300">
    <property type="entry name" value="P-loop containing nucleotide triphosphate hydrolases"/>
    <property type="match status" value="1"/>
</dbReference>
<dbReference type="PANTHER" id="PTHR30195">
    <property type="entry name" value="TYPE I SITE-SPECIFIC DEOXYRIBONUCLEASE PROTEIN SUBUNIT M AND R"/>
    <property type="match status" value="1"/>
</dbReference>